<dbReference type="EMBL" id="MU005982">
    <property type="protein sequence ID" value="KAF2860400.1"/>
    <property type="molecule type" value="Genomic_DNA"/>
</dbReference>
<keyword evidence="3" id="KW-1185">Reference proteome</keyword>
<feature type="domain" description="BHLH" evidence="1">
    <location>
        <begin position="448"/>
        <end position="499"/>
    </location>
</feature>
<dbReference type="SUPFAM" id="SSF47459">
    <property type="entry name" value="HLH, helix-loop-helix DNA-binding domain"/>
    <property type="match status" value="1"/>
</dbReference>
<organism evidence="2 3">
    <name type="scientific">Piedraia hortae CBS 480.64</name>
    <dbReference type="NCBI Taxonomy" id="1314780"/>
    <lineage>
        <taxon>Eukaryota</taxon>
        <taxon>Fungi</taxon>
        <taxon>Dikarya</taxon>
        <taxon>Ascomycota</taxon>
        <taxon>Pezizomycotina</taxon>
        <taxon>Dothideomycetes</taxon>
        <taxon>Dothideomycetidae</taxon>
        <taxon>Capnodiales</taxon>
        <taxon>Piedraiaceae</taxon>
        <taxon>Piedraia</taxon>
    </lineage>
</organism>
<evidence type="ECO:0000313" key="2">
    <source>
        <dbReference type="EMBL" id="KAF2860400.1"/>
    </source>
</evidence>
<dbReference type="PROSITE" id="PS50888">
    <property type="entry name" value="BHLH"/>
    <property type="match status" value="1"/>
</dbReference>
<dbReference type="Gene3D" id="4.10.280.10">
    <property type="entry name" value="Helix-loop-helix DNA-binding domain"/>
    <property type="match status" value="1"/>
</dbReference>
<sequence length="518" mass="55115">MNEPGGNHEGSPPKTPTHQYDLSFNIDDCFKAMLGDANKVSLYSPVPGDAGMGPIVPIEANYAAVANMGTHGSLGHALAGFPDFAAFAESFDNPQQGSVNVYDPALGIDDGPGGLKGTFFKDAELKALSGDMQDSVPAVYPQNAGEMPDYRSIVNVTGYVGNSNAGQPQGISGGLLAGVTAGTEFNVFEDSWLEGSTQDMDHVRPDAYLNEGNHVLNHEVNEGKYPGRNDNEIQADKENIDPGSIFATISALNGGPTQPGQAGNYYAVNNQNGNQREGQNNFNRAVTCNSQRHCDNTEFSDAVDQSEFNFNNMPNSQQTTYTQRDQLTNLFNTTAQSHGAHVGYGPGDPTGNYLMTNPNIAAGGGMMPTPAGPGPLQRLWGNGPVQYNGNLTPGSGAGPAYIVKNNNGHNVPAGFNRGHYPNGASNGHCSQAHGNAAHPLSPNSRAEYRRQKHIAAEKHRRVNIMTMFGELQQLLQLPRWGRLSKADIVEAACTQISDLVDGNVGLASTLGLNKYQIV</sequence>
<reference evidence="2" key="1">
    <citation type="journal article" date="2020" name="Stud. Mycol.">
        <title>101 Dothideomycetes genomes: a test case for predicting lifestyles and emergence of pathogens.</title>
        <authorList>
            <person name="Haridas S."/>
            <person name="Albert R."/>
            <person name="Binder M."/>
            <person name="Bloem J."/>
            <person name="Labutti K."/>
            <person name="Salamov A."/>
            <person name="Andreopoulos B."/>
            <person name="Baker S."/>
            <person name="Barry K."/>
            <person name="Bills G."/>
            <person name="Bluhm B."/>
            <person name="Cannon C."/>
            <person name="Castanera R."/>
            <person name="Culley D."/>
            <person name="Daum C."/>
            <person name="Ezra D."/>
            <person name="Gonzalez J."/>
            <person name="Henrissat B."/>
            <person name="Kuo A."/>
            <person name="Liang C."/>
            <person name="Lipzen A."/>
            <person name="Lutzoni F."/>
            <person name="Magnuson J."/>
            <person name="Mondo S."/>
            <person name="Nolan M."/>
            <person name="Ohm R."/>
            <person name="Pangilinan J."/>
            <person name="Park H.-J."/>
            <person name="Ramirez L."/>
            <person name="Alfaro M."/>
            <person name="Sun H."/>
            <person name="Tritt A."/>
            <person name="Yoshinaga Y."/>
            <person name="Zwiers L.-H."/>
            <person name="Turgeon B."/>
            <person name="Goodwin S."/>
            <person name="Spatafora J."/>
            <person name="Crous P."/>
            <person name="Grigoriev I."/>
        </authorList>
    </citation>
    <scope>NUCLEOTIDE SEQUENCE</scope>
    <source>
        <strain evidence="2">CBS 480.64</strain>
    </source>
</reference>
<dbReference type="InterPro" id="IPR036638">
    <property type="entry name" value="HLH_DNA-bd_sf"/>
</dbReference>
<dbReference type="AlphaFoldDB" id="A0A6A7BYU7"/>
<gene>
    <name evidence="2" type="ORF">K470DRAFT_286869</name>
</gene>
<evidence type="ECO:0000313" key="3">
    <source>
        <dbReference type="Proteomes" id="UP000799421"/>
    </source>
</evidence>
<evidence type="ECO:0000259" key="1">
    <source>
        <dbReference type="PROSITE" id="PS50888"/>
    </source>
</evidence>
<dbReference type="GO" id="GO:0046983">
    <property type="term" value="F:protein dimerization activity"/>
    <property type="evidence" value="ECO:0007669"/>
    <property type="project" value="InterPro"/>
</dbReference>
<name>A0A6A7BYU7_9PEZI</name>
<proteinExistence type="predicted"/>
<dbReference type="InterPro" id="IPR011598">
    <property type="entry name" value="bHLH_dom"/>
</dbReference>
<dbReference type="Proteomes" id="UP000799421">
    <property type="component" value="Unassembled WGS sequence"/>
</dbReference>
<accession>A0A6A7BYU7</accession>
<dbReference type="Pfam" id="PF00010">
    <property type="entry name" value="HLH"/>
    <property type="match status" value="1"/>
</dbReference>
<protein>
    <recommendedName>
        <fullName evidence="1">BHLH domain-containing protein</fullName>
    </recommendedName>
</protein>